<dbReference type="Proteomes" id="UP000004968">
    <property type="component" value="Unassembled WGS sequence"/>
</dbReference>
<dbReference type="EMBL" id="ACIO01000664">
    <property type="protein sequence ID" value="EFC95879.1"/>
    <property type="molecule type" value="Genomic_DNA"/>
</dbReference>
<evidence type="ECO:0000313" key="1">
    <source>
        <dbReference type="EMBL" id="EFC95879.1"/>
    </source>
</evidence>
<name>D3AQN2_9FIRM</name>
<feature type="non-terminal residue" evidence="1">
    <location>
        <position position="72"/>
    </location>
</feature>
<proteinExistence type="predicted"/>
<dbReference type="AlphaFoldDB" id="D3AQN2"/>
<reference evidence="1 2" key="1">
    <citation type="submission" date="2010-01" db="EMBL/GenBank/DDBJ databases">
        <authorList>
            <person name="Weinstock G."/>
            <person name="Sodergren E."/>
            <person name="Clifton S."/>
            <person name="Fulton L."/>
            <person name="Fulton B."/>
            <person name="Courtney L."/>
            <person name="Fronick C."/>
            <person name="Harrison M."/>
            <person name="Strong C."/>
            <person name="Farmer C."/>
            <person name="Delahaunty K."/>
            <person name="Markovic C."/>
            <person name="Hall O."/>
            <person name="Minx P."/>
            <person name="Tomlinson C."/>
            <person name="Mitreva M."/>
            <person name="Nelson J."/>
            <person name="Hou S."/>
            <person name="Wollam A."/>
            <person name="Pepin K.H."/>
            <person name="Johnson M."/>
            <person name="Bhonagiri V."/>
            <person name="Nash W.E."/>
            <person name="Warren W."/>
            <person name="Chinwalla A."/>
            <person name="Mardis E.R."/>
            <person name="Wilson R.K."/>
        </authorList>
    </citation>
    <scope>NUCLEOTIDE SEQUENCE [LARGE SCALE GENOMIC DNA]</scope>
    <source>
        <strain evidence="1 2">DSM 13479</strain>
    </source>
</reference>
<comment type="caution">
    <text evidence="1">The sequence shown here is derived from an EMBL/GenBank/DDBJ whole genome shotgun (WGS) entry which is preliminary data.</text>
</comment>
<protein>
    <submittedName>
        <fullName evidence="1">Uncharacterized protein</fullName>
    </submittedName>
</protein>
<accession>D3AQN2</accession>
<gene>
    <name evidence="1" type="ORF">CLOSTHATH_05938</name>
</gene>
<organism evidence="1 2">
    <name type="scientific">Hungatella hathewayi DSM 13479</name>
    <dbReference type="NCBI Taxonomy" id="566550"/>
    <lineage>
        <taxon>Bacteria</taxon>
        <taxon>Bacillati</taxon>
        <taxon>Bacillota</taxon>
        <taxon>Clostridia</taxon>
        <taxon>Lachnospirales</taxon>
        <taxon>Lachnospiraceae</taxon>
        <taxon>Hungatella</taxon>
    </lineage>
</organism>
<sequence length="72" mass="9088">MYKVLKKIRWKYFAWSFFYNRKVRQMVNQLKKTQNTGKVNRRWLKKVNIKSFFKFIVIQVIILCKKFMHIKQ</sequence>
<dbReference type="HOGENOM" id="CLU_2728163_0_0_9"/>
<evidence type="ECO:0000313" key="2">
    <source>
        <dbReference type="Proteomes" id="UP000004968"/>
    </source>
</evidence>